<accession>A0ABQ3W115</accession>
<sequence length="123" mass="14632">MIIENRIYHWYSEYQSEKQRNHTWGEVRPFFVLNVQPKYVYYLPIVGLEHLKYKKQSIQSMALKIFDYHRAGLSKASYIDVGHGILRIPTQDLEEIVEEEHNVGLGKLDEHQLDQLYDLIAKL</sequence>
<dbReference type="Proteomes" id="UP000604765">
    <property type="component" value="Unassembled WGS sequence"/>
</dbReference>
<organism evidence="1 2">
    <name type="scientific">Lentilactobacillus fungorum</name>
    <dbReference type="NCBI Taxonomy" id="2201250"/>
    <lineage>
        <taxon>Bacteria</taxon>
        <taxon>Bacillati</taxon>
        <taxon>Bacillota</taxon>
        <taxon>Bacilli</taxon>
        <taxon>Lactobacillales</taxon>
        <taxon>Lactobacillaceae</taxon>
        <taxon>Lentilactobacillus</taxon>
    </lineage>
</organism>
<evidence type="ECO:0000313" key="2">
    <source>
        <dbReference type="Proteomes" id="UP000604765"/>
    </source>
</evidence>
<evidence type="ECO:0000313" key="1">
    <source>
        <dbReference type="EMBL" id="GHP14391.1"/>
    </source>
</evidence>
<reference evidence="1 2" key="1">
    <citation type="journal article" date="2021" name="Int. J. Syst. Evol. Microbiol.">
        <title>Lentilactobacillus fungorum sp. nov., isolated from spent mushroom substrates.</title>
        <authorList>
            <person name="Tohno M."/>
            <person name="Tanizawa Y."/>
            <person name="Kojima Y."/>
            <person name="Sakamoto M."/>
            <person name="Ohkuma M."/>
            <person name="Kobayashi H."/>
        </authorList>
    </citation>
    <scope>NUCLEOTIDE SEQUENCE [LARGE SCALE GENOMIC DNA]</scope>
    <source>
        <strain evidence="1 2">YK48G</strain>
    </source>
</reference>
<name>A0ABQ3W115_9LACO</name>
<protein>
    <recommendedName>
        <fullName evidence="3">Type II toxin-antitoxin system PemK/MazF family toxin</fullName>
    </recommendedName>
</protein>
<proteinExistence type="predicted"/>
<keyword evidence="2" id="KW-1185">Reference proteome</keyword>
<gene>
    <name evidence="1" type="ORF">YK48G_18160</name>
</gene>
<comment type="caution">
    <text evidence="1">The sequence shown here is derived from an EMBL/GenBank/DDBJ whole genome shotgun (WGS) entry which is preliminary data.</text>
</comment>
<evidence type="ECO:0008006" key="3">
    <source>
        <dbReference type="Google" id="ProtNLM"/>
    </source>
</evidence>
<dbReference type="RefSeq" id="WP_203630402.1">
    <property type="nucleotide sequence ID" value="NZ_BNJR01000016.1"/>
</dbReference>
<dbReference type="EMBL" id="BNJR01000016">
    <property type="protein sequence ID" value="GHP14391.1"/>
    <property type="molecule type" value="Genomic_DNA"/>
</dbReference>